<comment type="caution">
    <text evidence="3">The sequence shown here is derived from an EMBL/GenBank/DDBJ whole genome shotgun (WGS) entry which is preliminary data.</text>
</comment>
<dbReference type="InterPro" id="IPR013517">
    <property type="entry name" value="FG-GAP"/>
</dbReference>
<proteinExistence type="predicted"/>
<sequence>MNLNTLSTQTTGRRRYTDDCIIIYIDIFIKEANLAQLSQLDCPTESFTDSNKCTDFIAHLTDRKIFCLISSQLVEQNIHFLNYSPLVTSIYVICTNKRKHHLWTKYYSKVKGESDDILSITEALKRDIQLVYRNSTPVTTLESGLSSQPTNTLNAMFMYYELLKETFLEMNHGKEAKREFVNHCKREYADNEAALRTINEFDRDYDKHSPTWWYTRDCFVYHMLNKALRTHNIEIINKFGFFIKDLHRQLEDLRRTLPNRNFTVYRGQSMSNEEFLKLKQSVGGLISFNSFLSTSADQHVSRLFALSSLDNPDIKAIFYVIDVDLALTSSPIGYLDESFSYFYGEQEYLWGMNAVFRISAIQELDNGLCQVNLMVTSDDDVQLKQLTDYMRRDVGILPGMQQLGSLMIEMGEWSKAKDIYETLLQEDENYYTIQQLGYIAHRMKDLDAALRYYRRALSVFATLASPNDSELATIYSNVGCVLNDKGRLREALKQYQRTLELECNAKKPNIVNIARTYNNIGTIRDKQGRRKEALEIGGVLINAHQNPPRLSPVDKTLQASNSSRLKLEQQEYVCTNPYSSATNYHIGGFPISMTSGNFNNDSTLDLLVVNRVDNVLSLLLGNADGSFTSQFKYSTGKLPESVTIGDFNNDGKLDLAETNLNDNTVSVLLGNGDGSFQSHIPHKTGNGPESVTSGDFNNDNMLDLAVANSFDNTISVLLGNGDGNFQSQITYKTENWPHFVISGDFNQDSNLDLAVTNWHSNTVSILLGNGDGDFRSQITHPTGKRPSTLTSDYFNKDNMLDLAVANSFDNTISVLLGNGDGNFQSQITYQTGAWPYSVISSDFNNDSKPDLAVTNHGGNTVSVLLGNGDGSFQFQIAYQTRNDSSFVISDDFNEDNNPIWR</sequence>
<organism evidence="3 5">
    <name type="scientific">Rotaria magnacalcarata</name>
    <dbReference type="NCBI Taxonomy" id="392030"/>
    <lineage>
        <taxon>Eukaryota</taxon>
        <taxon>Metazoa</taxon>
        <taxon>Spiralia</taxon>
        <taxon>Gnathifera</taxon>
        <taxon>Rotifera</taxon>
        <taxon>Eurotatoria</taxon>
        <taxon>Bdelloidea</taxon>
        <taxon>Philodinida</taxon>
        <taxon>Philodinidae</taxon>
        <taxon>Rotaria</taxon>
    </lineage>
</organism>
<dbReference type="Pfam" id="PF13517">
    <property type="entry name" value="FG-GAP_3"/>
    <property type="match status" value="3"/>
</dbReference>
<accession>A0A816DM83</accession>
<dbReference type="Gene3D" id="1.25.40.10">
    <property type="entry name" value="Tetratricopeptide repeat domain"/>
    <property type="match status" value="1"/>
</dbReference>
<dbReference type="PROSITE" id="PS51996">
    <property type="entry name" value="TR_MART"/>
    <property type="match status" value="1"/>
</dbReference>
<gene>
    <name evidence="4" type="ORF">GIL414_LOCUS5441</name>
    <name evidence="3" type="ORF">KQP761_LOCUS27684</name>
</gene>
<protein>
    <recommendedName>
        <fullName evidence="6">Tetratricopeptide repeat protein</fullName>
    </recommendedName>
</protein>
<evidence type="ECO:0000256" key="1">
    <source>
        <dbReference type="ARBA" id="ARBA00022729"/>
    </source>
</evidence>
<dbReference type="Proteomes" id="UP000681720">
    <property type="component" value="Unassembled WGS sequence"/>
</dbReference>
<keyword evidence="2" id="KW-0802">TPR repeat</keyword>
<name>A0A816DM83_9BILA</name>
<dbReference type="SMART" id="SM00028">
    <property type="entry name" value="TPR"/>
    <property type="match status" value="3"/>
</dbReference>
<dbReference type="Pfam" id="PF13424">
    <property type="entry name" value="TPR_12"/>
    <property type="match status" value="1"/>
</dbReference>
<dbReference type="PANTHER" id="PTHR46580">
    <property type="entry name" value="SENSOR KINASE-RELATED"/>
    <property type="match status" value="1"/>
</dbReference>
<evidence type="ECO:0000256" key="2">
    <source>
        <dbReference type="PROSITE-ProRule" id="PRU00339"/>
    </source>
</evidence>
<dbReference type="PROSITE" id="PS50005">
    <property type="entry name" value="TPR"/>
    <property type="match status" value="1"/>
</dbReference>
<dbReference type="InterPro" id="IPR028994">
    <property type="entry name" value="Integrin_alpha_N"/>
</dbReference>
<dbReference type="Proteomes" id="UP000663834">
    <property type="component" value="Unassembled WGS sequence"/>
</dbReference>
<reference evidence="3" key="1">
    <citation type="submission" date="2021-02" db="EMBL/GenBank/DDBJ databases">
        <authorList>
            <person name="Nowell W R."/>
        </authorList>
    </citation>
    <scope>NUCLEOTIDE SEQUENCE</scope>
</reference>
<dbReference type="SUPFAM" id="SSF48452">
    <property type="entry name" value="TPR-like"/>
    <property type="match status" value="1"/>
</dbReference>
<dbReference type="SUPFAM" id="SSF69318">
    <property type="entry name" value="Integrin alpha N-terminal domain"/>
    <property type="match status" value="1"/>
</dbReference>
<dbReference type="OrthoDB" id="10049928at2759"/>
<dbReference type="Gene3D" id="3.90.176.10">
    <property type="entry name" value="Toxin ADP-ribosyltransferase, Chain A, domain 1"/>
    <property type="match status" value="1"/>
</dbReference>
<dbReference type="InterPro" id="IPR019734">
    <property type="entry name" value="TPR_rpt"/>
</dbReference>
<evidence type="ECO:0000313" key="5">
    <source>
        <dbReference type="Proteomes" id="UP000663834"/>
    </source>
</evidence>
<keyword evidence="1" id="KW-0732">Signal</keyword>
<evidence type="ECO:0008006" key="6">
    <source>
        <dbReference type="Google" id="ProtNLM"/>
    </source>
</evidence>
<dbReference type="PANTHER" id="PTHR46580:SF2">
    <property type="entry name" value="MAM DOMAIN-CONTAINING PROTEIN"/>
    <property type="match status" value="1"/>
</dbReference>
<dbReference type="EMBL" id="CAJOBJ010001434">
    <property type="protein sequence ID" value="CAF3878956.1"/>
    <property type="molecule type" value="Genomic_DNA"/>
</dbReference>
<dbReference type="Gene3D" id="2.30.30.100">
    <property type="match status" value="5"/>
</dbReference>
<evidence type="ECO:0000313" key="4">
    <source>
        <dbReference type="EMBL" id="CAF3878956.1"/>
    </source>
</evidence>
<feature type="repeat" description="TPR" evidence="2">
    <location>
        <begin position="472"/>
        <end position="505"/>
    </location>
</feature>
<dbReference type="AlphaFoldDB" id="A0A816DM83"/>
<evidence type="ECO:0000313" key="3">
    <source>
        <dbReference type="EMBL" id="CAF1638987.1"/>
    </source>
</evidence>
<dbReference type="EMBL" id="CAJNOW010015139">
    <property type="protein sequence ID" value="CAF1638987.1"/>
    <property type="molecule type" value="Genomic_DNA"/>
</dbReference>
<dbReference type="SUPFAM" id="SSF56399">
    <property type="entry name" value="ADP-ribosylation"/>
    <property type="match status" value="1"/>
</dbReference>
<dbReference type="InterPro" id="IPR011990">
    <property type="entry name" value="TPR-like_helical_dom_sf"/>
</dbReference>